<feature type="compositionally biased region" description="Basic and acidic residues" evidence="1">
    <location>
        <begin position="324"/>
        <end position="335"/>
    </location>
</feature>
<keyword evidence="3" id="KW-1185">Reference proteome</keyword>
<feature type="compositionally biased region" description="Basic residues" evidence="1">
    <location>
        <begin position="248"/>
        <end position="260"/>
    </location>
</feature>
<protein>
    <submittedName>
        <fullName evidence="2">Uncharacterized protein</fullName>
    </submittedName>
</protein>
<evidence type="ECO:0000313" key="2">
    <source>
        <dbReference type="EMBL" id="VEU40941.1"/>
    </source>
</evidence>
<accession>A0A448ZG27</accession>
<dbReference type="EMBL" id="CAACVS010000318">
    <property type="protein sequence ID" value="VEU40941.1"/>
    <property type="molecule type" value="Genomic_DNA"/>
</dbReference>
<proteinExistence type="predicted"/>
<gene>
    <name evidence="2" type="ORF">PSNMU_V1.4_AUG-EV-PASAV3_0078400</name>
</gene>
<evidence type="ECO:0000313" key="3">
    <source>
        <dbReference type="Proteomes" id="UP000291116"/>
    </source>
</evidence>
<feature type="compositionally biased region" description="Polar residues" evidence="1">
    <location>
        <begin position="110"/>
        <end position="120"/>
    </location>
</feature>
<dbReference type="OrthoDB" id="55979at2759"/>
<name>A0A448ZG27_9STRA</name>
<feature type="compositionally biased region" description="Basic residues" evidence="1">
    <location>
        <begin position="302"/>
        <end position="316"/>
    </location>
</feature>
<organism evidence="2 3">
    <name type="scientific">Pseudo-nitzschia multistriata</name>
    <dbReference type="NCBI Taxonomy" id="183589"/>
    <lineage>
        <taxon>Eukaryota</taxon>
        <taxon>Sar</taxon>
        <taxon>Stramenopiles</taxon>
        <taxon>Ochrophyta</taxon>
        <taxon>Bacillariophyta</taxon>
        <taxon>Bacillariophyceae</taxon>
        <taxon>Bacillariophycidae</taxon>
        <taxon>Bacillariales</taxon>
        <taxon>Bacillariaceae</taxon>
        <taxon>Pseudo-nitzschia</taxon>
    </lineage>
</organism>
<feature type="region of interest" description="Disordered" evidence="1">
    <location>
        <begin position="233"/>
        <end position="536"/>
    </location>
</feature>
<sequence length="536" mass="59739">MEQNQQQEDIGVQASATEAKNSHSNRSPVRAKRSGRMLYESSFATSFTSARGQKRPPGFVASSLDYKSTGVNAASSPSLTTKPGRNSLHNKQKKQKEQLEVEQQQLRQYRSGQSQPTRAQGNFGPPPHSITTIEDLESMSEEQIYKLFMEDPELYESFIKSTETERGSTPTGARKARRSTSKKPSSESKSKRRSAKAKTIKSESQDREIPYFQWIFLLVLVGVAIYQGYKTYSSSTSTKDKNNSIVSRRIKGGKQKNKKGGKSDKKVRVKTKEVSQRRSEASSLMEKKHDVETANTAGRPSSSKKKKKMSKSKSKAKTNTFTGDSKEEEQNKPDLDSSDVSSEDQALETSSKLDSTAPSNPSTIPNREEDNDGEWQTVTKSSKGSKKEKALPPQNFHEDKEVIAIPVVESKQDNPSEKAKDDPESPEERNTFEDSDFIEVKSKKKKRRNLSNSGKEKTNNAQSAMSVETTSIEKPSVTKNENLSEEKQNGESVASTEEDAALALKLHEEMNLSSKTDMSNSQEEGWEEVTSKKKKA</sequence>
<feature type="region of interest" description="Disordered" evidence="1">
    <location>
        <begin position="160"/>
        <end position="205"/>
    </location>
</feature>
<feature type="compositionally biased region" description="Polar residues" evidence="1">
    <location>
        <begin position="511"/>
        <end position="523"/>
    </location>
</feature>
<feature type="compositionally biased region" description="Polar residues" evidence="1">
    <location>
        <begin position="347"/>
        <end position="365"/>
    </location>
</feature>
<feature type="region of interest" description="Disordered" evidence="1">
    <location>
        <begin position="69"/>
        <end position="131"/>
    </location>
</feature>
<feature type="compositionally biased region" description="Basic and acidic residues" evidence="1">
    <location>
        <begin position="410"/>
        <end position="432"/>
    </location>
</feature>
<feature type="compositionally biased region" description="Polar residues" evidence="1">
    <location>
        <begin position="459"/>
        <end position="481"/>
    </location>
</feature>
<evidence type="ECO:0000256" key="1">
    <source>
        <dbReference type="SAM" id="MobiDB-lite"/>
    </source>
</evidence>
<feature type="compositionally biased region" description="Basic and acidic residues" evidence="1">
    <location>
        <begin position="261"/>
        <end position="292"/>
    </location>
</feature>
<feature type="region of interest" description="Disordered" evidence="1">
    <location>
        <begin position="45"/>
        <end position="64"/>
    </location>
</feature>
<feature type="compositionally biased region" description="Basic residues" evidence="1">
    <location>
        <begin position="190"/>
        <end position="199"/>
    </location>
</feature>
<dbReference type="Proteomes" id="UP000291116">
    <property type="component" value="Unassembled WGS sequence"/>
</dbReference>
<feature type="region of interest" description="Disordered" evidence="1">
    <location>
        <begin position="1"/>
        <end position="36"/>
    </location>
</feature>
<dbReference type="AlphaFoldDB" id="A0A448ZG27"/>
<feature type="compositionally biased region" description="Polar residues" evidence="1">
    <location>
        <begin position="69"/>
        <end position="87"/>
    </location>
</feature>
<feature type="compositionally biased region" description="Basic and acidic residues" evidence="1">
    <location>
        <begin position="385"/>
        <end position="402"/>
    </location>
</feature>
<feature type="compositionally biased region" description="Polar residues" evidence="1">
    <location>
        <begin position="1"/>
        <end position="27"/>
    </location>
</feature>
<reference evidence="2 3" key="1">
    <citation type="submission" date="2019-01" db="EMBL/GenBank/DDBJ databases">
        <authorList>
            <person name="Ferrante I. M."/>
        </authorList>
    </citation>
    <scope>NUCLEOTIDE SEQUENCE [LARGE SCALE GENOMIC DNA]</scope>
    <source>
        <strain evidence="2 3">B856</strain>
    </source>
</reference>